<proteinExistence type="predicted"/>
<comment type="function">
    <text evidence="7">May play the central regulatory role in sporulation. It may be an element of the effector pathway responsible for the activation of sporulation genes in response to nutritional stress. Spo0A may act in concert with spo0H (a sigma factor) to control the expression of some genes that are critical to the sporulation process.</text>
</comment>
<sequence length="233" mass="26694">MEKLIYIAEDEKHIRDLEKIFLEKSGFRVETFDCGETLLKAFDDNPADLLVLDIMLPGVDGLSICNLIREKSTVPIIIVSAKDSEMDKITGITIGSDDYLTKPFSPIELVVRVQAIFRRIEMHSNSLRNDDMLTYGDLVVNKKRREITKDGTPISLTPTEYKVITYLIDNADKAISRDELLRNIWEFDIKVIDTRATDDTMKRLRKKLVDIASSVKIETIRGYGFRIGFDKNE</sequence>
<dbReference type="InterPro" id="IPR011006">
    <property type="entry name" value="CheY-like_superfamily"/>
</dbReference>
<keyword evidence="3" id="KW-0902">Two-component regulatory system</keyword>
<dbReference type="GO" id="GO:0006355">
    <property type="term" value="P:regulation of DNA-templated transcription"/>
    <property type="evidence" value="ECO:0007669"/>
    <property type="project" value="InterPro"/>
</dbReference>
<feature type="domain" description="OmpR/PhoB-type" evidence="11">
    <location>
        <begin position="130"/>
        <end position="229"/>
    </location>
</feature>
<dbReference type="Pfam" id="PF00486">
    <property type="entry name" value="Trans_reg_C"/>
    <property type="match status" value="1"/>
</dbReference>
<dbReference type="InterPro" id="IPR001867">
    <property type="entry name" value="OmpR/PhoB-type_DNA-bd"/>
</dbReference>
<dbReference type="PANTHER" id="PTHR48111:SF21">
    <property type="entry name" value="DNA-BINDING DUAL MASTER TRANSCRIPTIONAL REGULATOR RPAA"/>
    <property type="match status" value="1"/>
</dbReference>
<keyword evidence="4" id="KW-0805">Transcription regulation</keyword>
<evidence type="ECO:0000259" key="11">
    <source>
        <dbReference type="PROSITE" id="PS51755"/>
    </source>
</evidence>
<dbReference type="PROSITE" id="PS51755">
    <property type="entry name" value="OMPR_PHOB"/>
    <property type="match status" value="1"/>
</dbReference>
<dbReference type="eggNOG" id="COG0745">
    <property type="taxonomic scope" value="Bacteria"/>
</dbReference>
<keyword evidence="5 9" id="KW-0238">DNA-binding</keyword>
<feature type="DNA-binding region" description="OmpR/PhoB-type" evidence="9">
    <location>
        <begin position="130"/>
        <end position="229"/>
    </location>
</feature>
<evidence type="ECO:0000313" key="12">
    <source>
        <dbReference type="EMBL" id="PWL55352.1"/>
    </source>
</evidence>
<evidence type="ECO:0000256" key="4">
    <source>
        <dbReference type="ARBA" id="ARBA00023015"/>
    </source>
</evidence>
<dbReference type="InterPro" id="IPR039420">
    <property type="entry name" value="WalR-like"/>
</dbReference>
<evidence type="ECO:0000259" key="10">
    <source>
        <dbReference type="PROSITE" id="PS50110"/>
    </source>
</evidence>
<dbReference type="Gene3D" id="1.10.10.10">
    <property type="entry name" value="Winged helix-like DNA-binding domain superfamily/Winged helix DNA-binding domain"/>
    <property type="match status" value="1"/>
</dbReference>
<dbReference type="Proteomes" id="UP000182135">
    <property type="component" value="Unassembled WGS sequence"/>
</dbReference>
<evidence type="ECO:0000313" key="14">
    <source>
        <dbReference type="Proteomes" id="UP000182135"/>
    </source>
</evidence>
<dbReference type="Gene3D" id="6.10.250.690">
    <property type="match status" value="1"/>
</dbReference>
<evidence type="ECO:0000256" key="6">
    <source>
        <dbReference type="ARBA" id="ARBA00023163"/>
    </source>
</evidence>
<dbReference type="EMBL" id="QAMZ01000007">
    <property type="protein sequence ID" value="PWL55352.1"/>
    <property type="molecule type" value="Genomic_DNA"/>
</dbReference>
<dbReference type="GO" id="GO:0000976">
    <property type="term" value="F:transcription cis-regulatory region binding"/>
    <property type="evidence" value="ECO:0007669"/>
    <property type="project" value="TreeGrafter"/>
</dbReference>
<evidence type="ECO:0000256" key="9">
    <source>
        <dbReference type="PROSITE-ProRule" id="PRU01091"/>
    </source>
</evidence>
<dbReference type="Proteomes" id="UP000246114">
    <property type="component" value="Unassembled WGS sequence"/>
</dbReference>
<dbReference type="PROSITE" id="PS50110">
    <property type="entry name" value="RESPONSE_REGULATORY"/>
    <property type="match status" value="1"/>
</dbReference>
<dbReference type="GO" id="GO:0032993">
    <property type="term" value="C:protein-DNA complex"/>
    <property type="evidence" value="ECO:0007669"/>
    <property type="project" value="TreeGrafter"/>
</dbReference>
<gene>
    <name evidence="12" type="ORF">DBY38_01905</name>
    <name evidence="13" type="ORF">SAMN04487885_10677</name>
</gene>
<dbReference type="SMART" id="SM00448">
    <property type="entry name" value="REC"/>
    <property type="match status" value="1"/>
</dbReference>
<evidence type="ECO:0000313" key="15">
    <source>
        <dbReference type="Proteomes" id="UP000246114"/>
    </source>
</evidence>
<evidence type="ECO:0000256" key="2">
    <source>
        <dbReference type="ARBA" id="ARBA00022553"/>
    </source>
</evidence>
<dbReference type="SMART" id="SM00862">
    <property type="entry name" value="Trans_reg_C"/>
    <property type="match status" value="1"/>
</dbReference>
<accession>A0A1I2KM80</accession>
<feature type="modified residue" description="4-aspartylphosphate" evidence="8">
    <location>
        <position position="53"/>
    </location>
</feature>
<dbReference type="RefSeq" id="WP_027638989.1">
    <property type="nucleotide sequence ID" value="NZ_BAAACD010000012.1"/>
</dbReference>
<dbReference type="GO" id="GO:0005829">
    <property type="term" value="C:cytosol"/>
    <property type="evidence" value="ECO:0007669"/>
    <property type="project" value="TreeGrafter"/>
</dbReference>
<dbReference type="SUPFAM" id="SSF46894">
    <property type="entry name" value="C-terminal effector domain of the bipartite response regulators"/>
    <property type="match status" value="1"/>
</dbReference>
<keyword evidence="2 8" id="KW-0597">Phosphoprotein</keyword>
<evidence type="ECO:0000256" key="8">
    <source>
        <dbReference type="PROSITE-ProRule" id="PRU00169"/>
    </source>
</evidence>
<evidence type="ECO:0000256" key="3">
    <source>
        <dbReference type="ARBA" id="ARBA00023012"/>
    </source>
</evidence>
<dbReference type="InterPro" id="IPR036388">
    <property type="entry name" value="WH-like_DNA-bd_sf"/>
</dbReference>
<protein>
    <recommendedName>
        <fullName evidence="1">Stage 0 sporulation protein A homolog</fullName>
    </recommendedName>
</protein>
<dbReference type="EMBL" id="FOOE01000006">
    <property type="protein sequence ID" value="SFF67468.1"/>
    <property type="molecule type" value="Genomic_DNA"/>
</dbReference>
<feature type="domain" description="Response regulatory" evidence="10">
    <location>
        <begin position="4"/>
        <end position="117"/>
    </location>
</feature>
<dbReference type="AlphaFoldDB" id="A0A1I2KM80"/>
<reference evidence="12 15" key="2">
    <citation type="submission" date="2018-03" db="EMBL/GenBank/DDBJ databases">
        <title>The uncultured portion of the human microbiome is neutrally assembled.</title>
        <authorList>
            <person name="Jeraldo P."/>
            <person name="Boardman L."/>
            <person name="White B.A."/>
            <person name="Nelson H."/>
            <person name="Goldenfeld N."/>
            <person name="Chia N."/>
        </authorList>
    </citation>
    <scope>NUCLEOTIDE SEQUENCE [LARGE SCALE GENOMIC DNA]</scope>
    <source>
        <strain evidence="12">CIM:MAG 903</strain>
    </source>
</reference>
<reference evidence="13 14" key="1">
    <citation type="submission" date="2016-10" db="EMBL/GenBank/DDBJ databases">
        <authorList>
            <person name="de Groot N.N."/>
        </authorList>
    </citation>
    <scope>NUCLEOTIDE SEQUENCE [LARGE SCALE GENOMIC DNA]</scope>
    <source>
        <strain evidence="13 14">NLAE-zl-G419</strain>
    </source>
</reference>
<dbReference type="STRING" id="1529.SAMN04487885_10677"/>
<dbReference type="InterPro" id="IPR001789">
    <property type="entry name" value="Sig_transdc_resp-reg_receiver"/>
</dbReference>
<name>A0A1I2KM80_9CLOT</name>
<dbReference type="OrthoDB" id="9790442at2"/>
<keyword evidence="14" id="KW-1185">Reference proteome</keyword>
<organism evidence="13 14">
    <name type="scientific">Clostridium cadaveris</name>
    <dbReference type="NCBI Taxonomy" id="1529"/>
    <lineage>
        <taxon>Bacteria</taxon>
        <taxon>Bacillati</taxon>
        <taxon>Bacillota</taxon>
        <taxon>Clostridia</taxon>
        <taxon>Eubacteriales</taxon>
        <taxon>Clostridiaceae</taxon>
        <taxon>Clostridium</taxon>
    </lineage>
</organism>
<dbReference type="InterPro" id="IPR016032">
    <property type="entry name" value="Sig_transdc_resp-reg_C-effctor"/>
</dbReference>
<evidence type="ECO:0000256" key="7">
    <source>
        <dbReference type="ARBA" id="ARBA00024867"/>
    </source>
</evidence>
<keyword evidence="6" id="KW-0804">Transcription</keyword>
<evidence type="ECO:0000256" key="1">
    <source>
        <dbReference type="ARBA" id="ARBA00018672"/>
    </source>
</evidence>
<dbReference type="CDD" id="cd00383">
    <property type="entry name" value="trans_reg_C"/>
    <property type="match status" value="1"/>
</dbReference>
<dbReference type="PANTHER" id="PTHR48111">
    <property type="entry name" value="REGULATOR OF RPOS"/>
    <property type="match status" value="1"/>
</dbReference>
<evidence type="ECO:0000313" key="13">
    <source>
        <dbReference type="EMBL" id="SFF67468.1"/>
    </source>
</evidence>
<dbReference type="Gene3D" id="3.40.50.2300">
    <property type="match status" value="1"/>
</dbReference>
<dbReference type="Pfam" id="PF00072">
    <property type="entry name" value="Response_reg"/>
    <property type="match status" value="1"/>
</dbReference>
<dbReference type="GO" id="GO:0000156">
    <property type="term" value="F:phosphorelay response regulator activity"/>
    <property type="evidence" value="ECO:0007669"/>
    <property type="project" value="TreeGrafter"/>
</dbReference>
<dbReference type="SUPFAM" id="SSF52172">
    <property type="entry name" value="CheY-like"/>
    <property type="match status" value="1"/>
</dbReference>
<evidence type="ECO:0000256" key="5">
    <source>
        <dbReference type="ARBA" id="ARBA00023125"/>
    </source>
</evidence>